<reference evidence="1" key="1">
    <citation type="journal article" date="2023" name="Mol. Ecol. Resour.">
        <title>Chromosome-level genome assembly of a triploid poplar Populus alba 'Berolinensis'.</title>
        <authorList>
            <person name="Chen S."/>
            <person name="Yu Y."/>
            <person name="Wang X."/>
            <person name="Wang S."/>
            <person name="Zhang T."/>
            <person name="Zhou Y."/>
            <person name="He R."/>
            <person name="Meng N."/>
            <person name="Wang Y."/>
            <person name="Liu W."/>
            <person name="Liu Z."/>
            <person name="Liu J."/>
            <person name="Guo Q."/>
            <person name="Huang H."/>
            <person name="Sederoff R.R."/>
            <person name="Wang G."/>
            <person name="Qu G."/>
            <person name="Chen S."/>
        </authorList>
    </citation>
    <scope>NUCLEOTIDE SEQUENCE</scope>
    <source>
        <strain evidence="1">SC-2020</strain>
    </source>
</reference>
<dbReference type="Proteomes" id="UP001164929">
    <property type="component" value="Chromosome 14"/>
</dbReference>
<evidence type="ECO:0000313" key="1">
    <source>
        <dbReference type="EMBL" id="KAJ6973394.1"/>
    </source>
</evidence>
<dbReference type="EMBL" id="JAQIZT010000014">
    <property type="protein sequence ID" value="KAJ6973394.1"/>
    <property type="molecule type" value="Genomic_DNA"/>
</dbReference>
<organism evidence="1 2">
    <name type="scientific">Populus alba x Populus x berolinensis</name>
    <dbReference type="NCBI Taxonomy" id="444605"/>
    <lineage>
        <taxon>Eukaryota</taxon>
        <taxon>Viridiplantae</taxon>
        <taxon>Streptophyta</taxon>
        <taxon>Embryophyta</taxon>
        <taxon>Tracheophyta</taxon>
        <taxon>Spermatophyta</taxon>
        <taxon>Magnoliopsida</taxon>
        <taxon>eudicotyledons</taxon>
        <taxon>Gunneridae</taxon>
        <taxon>Pentapetalae</taxon>
        <taxon>rosids</taxon>
        <taxon>fabids</taxon>
        <taxon>Malpighiales</taxon>
        <taxon>Salicaceae</taxon>
        <taxon>Saliceae</taxon>
        <taxon>Populus</taxon>
    </lineage>
</organism>
<protein>
    <submittedName>
        <fullName evidence="1">Uncharacterized protein</fullName>
    </submittedName>
</protein>
<accession>A0AAD6LVG7</accession>
<gene>
    <name evidence="1" type="ORF">NC653_033659</name>
</gene>
<keyword evidence="2" id="KW-1185">Reference proteome</keyword>
<comment type="caution">
    <text evidence="1">The sequence shown here is derived from an EMBL/GenBank/DDBJ whole genome shotgun (WGS) entry which is preliminary data.</text>
</comment>
<proteinExistence type="predicted"/>
<name>A0AAD6LVG7_9ROSI</name>
<sequence length="46" mass="5328">MILQYHLKLMICTSTWIYLQSISRTVPLTSIAIWKANHQNPTALVE</sequence>
<dbReference type="AlphaFoldDB" id="A0AAD6LVG7"/>
<evidence type="ECO:0000313" key="2">
    <source>
        <dbReference type="Proteomes" id="UP001164929"/>
    </source>
</evidence>